<evidence type="ECO:0000259" key="2">
    <source>
        <dbReference type="Pfam" id="PF26079"/>
    </source>
</evidence>
<evidence type="ECO:0000313" key="4">
    <source>
        <dbReference type="Proteomes" id="UP001220662"/>
    </source>
</evidence>
<sequence>MNIIDLSQLPMPAVVEPLDFESIYQEQLAYFQSSMGGGWTAVLESDPVVKLIELAAYREVILRGRVNDAARAVMLAYATGSDLDQIGANYQVERLLIDPGDVKAIPPRQPAYEADEDYRRRIQLSFEGYTTAGSEQSYIFHGLSADPEVLDVSAISPGPGAVTVYVLSRIGDGMASEVLLANVAKVLNADEVRPMTDRLTVQSASIVRYSIVATLTVLPGPDASVVRDAAQAAAESYAKAQHVLGQGVTLSGIYAALHQPGVQRVDLSSPSSNLAVAIGEASFCESIQLTVAEQSDD</sequence>
<dbReference type="RefSeq" id="WP_276215023.1">
    <property type="nucleotide sequence ID" value="NZ_JARJLR010000270.1"/>
</dbReference>
<feature type="domain" description="Baseplate J-like central" evidence="1">
    <location>
        <begin position="131"/>
        <end position="202"/>
    </location>
</feature>
<comment type="caution">
    <text evidence="3">The sequence shown here is derived from an EMBL/GenBank/DDBJ whole genome shotgun (WGS) entry which is preliminary data.</text>
</comment>
<dbReference type="EMBL" id="JARJLR010000270">
    <property type="protein sequence ID" value="MDF3843373.1"/>
    <property type="molecule type" value="Genomic_DNA"/>
</dbReference>
<dbReference type="InterPro" id="IPR058530">
    <property type="entry name" value="Baseplate_J-like_C"/>
</dbReference>
<feature type="domain" description="Baseplate J-like C-terminal" evidence="2">
    <location>
        <begin position="209"/>
        <end position="287"/>
    </location>
</feature>
<dbReference type="PANTHER" id="PTHR35862:SF1">
    <property type="entry name" value="FELS-2 PROPHAGE PROTEIN"/>
    <property type="match status" value="1"/>
</dbReference>
<protein>
    <submittedName>
        <fullName evidence="3">Baseplate J/gp47 family protein</fullName>
    </submittedName>
</protein>
<organism evidence="3 4">
    <name type="scientific">Pseudomonas citronellolis</name>
    <dbReference type="NCBI Taxonomy" id="53408"/>
    <lineage>
        <taxon>Bacteria</taxon>
        <taxon>Pseudomonadati</taxon>
        <taxon>Pseudomonadota</taxon>
        <taxon>Gammaproteobacteria</taxon>
        <taxon>Pseudomonadales</taxon>
        <taxon>Pseudomonadaceae</taxon>
        <taxon>Pseudomonas</taxon>
    </lineage>
</organism>
<evidence type="ECO:0000313" key="3">
    <source>
        <dbReference type="EMBL" id="MDF3843373.1"/>
    </source>
</evidence>
<dbReference type="InterPro" id="IPR052726">
    <property type="entry name" value="Phage_Baseplate_Hub"/>
</dbReference>
<dbReference type="InterPro" id="IPR058531">
    <property type="entry name" value="Baseplate_J_M"/>
</dbReference>
<dbReference type="Pfam" id="PF26078">
    <property type="entry name" value="Baseplate_J_M"/>
    <property type="match status" value="1"/>
</dbReference>
<dbReference type="PANTHER" id="PTHR35862">
    <property type="entry name" value="FELS-2 PROPHAGE PROTEIN"/>
    <property type="match status" value="1"/>
</dbReference>
<gene>
    <name evidence="3" type="ORF">P3W55_16795</name>
</gene>
<dbReference type="Proteomes" id="UP001220662">
    <property type="component" value="Unassembled WGS sequence"/>
</dbReference>
<evidence type="ECO:0000259" key="1">
    <source>
        <dbReference type="Pfam" id="PF26078"/>
    </source>
</evidence>
<proteinExistence type="predicted"/>
<reference evidence="3" key="1">
    <citation type="submission" date="2023-03" db="EMBL/GenBank/DDBJ databases">
        <title>Draft assemblies of triclosan tolerant bacteria isolated from returned activated sludge.</title>
        <authorList>
            <person name="Van Hamelsveld S."/>
        </authorList>
    </citation>
    <scope>NUCLEOTIDE SEQUENCE</scope>
    <source>
        <strain evidence="3">GW210015_S63</strain>
    </source>
</reference>
<accession>A0AAW6P7C2</accession>
<dbReference type="PIRSF" id="PIRSF020481">
    <property type="entry name" value="BAP"/>
    <property type="match status" value="1"/>
</dbReference>
<dbReference type="InterPro" id="IPR014507">
    <property type="entry name" value="Baseplate_assembly_J_pred"/>
</dbReference>
<name>A0AAW6P7C2_9PSED</name>
<dbReference type="AlphaFoldDB" id="A0AAW6P7C2"/>
<dbReference type="Pfam" id="PF26079">
    <property type="entry name" value="Baseplate_J_C"/>
    <property type="match status" value="1"/>
</dbReference>